<sequence>MLKDMLFDLREYVDWDVQKIKQIGVEGCIQSALVIEFLTTTHPKGYVCRLTRSKSFEVGCNVNTFPKTLEVLAMPLVMKIRKTK</sequence>
<protein>
    <submittedName>
        <fullName evidence="1">Uncharacterized protein</fullName>
    </submittedName>
</protein>
<accession>A0A1X0QLY2</accession>
<evidence type="ECO:0000313" key="1">
    <source>
        <dbReference type="EMBL" id="ORE00762.1"/>
    </source>
</evidence>
<dbReference type="AlphaFoldDB" id="A0A1X0QLY2"/>
<dbReference type="VEuPathDB" id="FungiDB:BCV72DRAFT_339857"/>
<dbReference type="EMBL" id="KV922301">
    <property type="protein sequence ID" value="ORE00762.1"/>
    <property type="molecule type" value="Genomic_DNA"/>
</dbReference>
<dbReference type="Proteomes" id="UP000242414">
    <property type="component" value="Unassembled WGS sequence"/>
</dbReference>
<name>A0A1X0QLY2_RHIZD</name>
<organism evidence="1">
    <name type="scientific">Rhizopus microsporus var. microsporus</name>
    <dbReference type="NCBI Taxonomy" id="86635"/>
    <lineage>
        <taxon>Eukaryota</taxon>
        <taxon>Fungi</taxon>
        <taxon>Fungi incertae sedis</taxon>
        <taxon>Mucoromycota</taxon>
        <taxon>Mucoromycotina</taxon>
        <taxon>Mucoromycetes</taxon>
        <taxon>Mucorales</taxon>
        <taxon>Mucorineae</taxon>
        <taxon>Rhizopodaceae</taxon>
        <taxon>Rhizopus</taxon>
    </lineage>
</organism>
<gene>
    <name evidence="1" type="ORF">BCV72DRAFT_339857</name>
</gene>
<reference evidence="1" key="1">
    <citation type="journal article" date="2016" name="Proc. Natl. Acad. Sci. U.S.A.">
        <title>Lipid metabolic changes in an early divergent fungus govern the establishment of a mutualistic symbiosis with endobacteria.</title>
        <authorList>
            <person name="Lastovetsky O.A."/>
            <person name="Gaspar M.L."/>
            <person name="Mondo S.J."/>
            <person name="LaButti K.M."/>
            <person name="Sandor L."/>
            <person name="Grigoriev I.V."/>
            <person name="Henry S.A."/>
            <person name="Pawlowska T.E."/>
        </authorList>
    </citation>
    <scope>NUCLEOTIDE SEQUENCE [LARGE SCALE GENOMIC DNA]</scope>
    <source>
        <strain evidence="1">ATCC 52814</strain>
    </source>
</reference>
<proteinExistence type="predicted"/>